<protein>
    <submittedName>
        <fullName evidence="1">Uncharacterized protein</fullName>
    </submittedName>
</protein>
<dbReference type="EMBL" id="JAKMXF010000199">
    <property type="protein sequence ID" value="KAI6655434.1"/>
    <property type="molecule type" value="Genomic_DNA"/>
</dbReference>
<keyword evidence="2" id="KW-1185">Reference proteome</keyword>
<organism evidence="1 2">
    <name type="scientific">Oopsacas minuta</name>
    <dbReference type="NCBI Taxonomy" id="111878"/>
    <lineage>
        <taxon>Eukaryota</taxon>
        <taxon>Metazoa</taxon>
        <taxon>Porifera</taxon>
        <taxon>Hexactinellida</taxon>
        <taxon>Hexasterophora</taxon>
        <taxon>Lyssacinosida</taxon>
        <taxon>Leucopsacidae</taxon>
        <taxon>Oopsacas</taxon>
    </lineage>
</organism>
<accession>A0AAV7K409</accession>
<gene>
    <name evidence="1" type="ORF">LOD99_2269</name>
</gene>
<proteinExistence type="predicted"/>
<evidence type="ECO:0000313" key="2">
    <source>
        <dbReference type="Proteomes" id="UP001165289"/>
    </source>
</evidence>
<evidence type="ECO:0000313" key="1">
    <source>
        <dbReference type="EMBL" id="KAI6655434.1"/>
    </source>
</evidence>
<reference evidence="1 2" key="1">
    <citation type="journal article" date="2023" name="BMC Biol.">
        <title>The compact genome of the sponge Oopsacas minuta (Hexactinellida) is lacking key metazoan core genes.</title>
        <authorList>
            <person name="Santini S."/>
            <person name="Schenkelaars Q."/>
            <person name="Jourda C."/>
            <person name="Duchesne M."/>
            <person name="Belahbib H."/>
            <person name="Rocher C."/>
            <person name="Selva M."/>
            <person name="Riesgo A."/>
            <person name="Vervoort M."/>
            <person name="Leys S.P."/>
            <person name="Kodjabachian L."/>
            <person name="Le Bivic A."/>
            <person name="Borchiellini C."/>
            <person name="Claverie J.M."/>
            <person name="Renard E."/>
        </authorList>
    </citation>
    <scope>NUCLEOTIDE SEQUENCE [LARGE SCALE GENOMIC DNA]</scope>
    <source>
        <strain evidence="1">SPO-2</strain>
    </source>
</reference>
<name>A0AAV7K409_9METZ</name>
<comment type="caution">
    <text evidence="1">The sequence shown here is derived from an EMBL/GenBank/DDBJ whole genome shotgun (WGS) entry which is preliminary data.</text>
</comment>
<dbReference type="Proteomes" id="UP001165289">
    <property type="component" value="Unassembled WGS sequence"/>
</dbReference>
<sequence length="190" mass="21208">MFAIPTIPIGAGPSCAILFEEFDVQMSCQPEPIPFDPSHSRPTPSPIPYASDTYFTDYPLCPACVIDDGNCTVSCSHCKLDPIHTDCLNQENAYCKTLVQYSCARDEYCRKSGSTEKLHQGGWRAVRKQGADMIRSSIKHSKTIEKGNNVRMPIPYPDRASIGTIKDVYSYEGFPNLDHCFPNWGSLNNF</sequence>
<dbReference type="AlphaFoldDB" id="A0AAV7K409"/>